<accession>A0A5E8HIE6</accession>
<evidence type="ECO:0000256" key="1">
    <source>
        <dbReference type="SAM" id="Phobius"/>
    </source>
</evidence>
<organism evidence="2 3">
    <name type="scientific">Leptospira yanagawae serovar Saopaulo str. Sao Paulo = ATCC 700523</name>
    <dbReference type="NCBI Taxonomy" id="1249483"/>
    <lineage>
        <taxon>Bacteria</taxon>
        <taxon>Pseudomonadati</taxon>
        <taxon>Spirochaetota</taxon>
        <taxon>Spirochaetia</taxon>
        <taxon>Leptospirales</taxon>
        <taxon>Leptospiraceae</taxon>
        <taxon>Leptospira</taxon>
    </lineage>
</organism>
<keyword evidence="1" id="KW-1133">Transmembrane helix</keyword>
<feature type="transmembrane region" description="Helical" evidence="1">
    <location>
        <begin position="6"/>
        <end position="26"/>
    </location>
</feature>
<dbReference type="Proteomes" id="UP000013996">
    <property type="component" value="Unassembled WGS sequence"/>
</dbReference>
<evidence type="ECO:0000313" key="2">
    <source>
        <dbReference type="EMBL" id="EOQ90398.1"/>
    </source>
</evidence>
<comment type="caution">
    <text evidence="2">The sequence shown here is derived from an EMBL/GenBank/DDBJ whole genome shotgun (WGS) entry which is preliminary data.</text>
</comment>
<keyword evidence="1" id="KW-0812">Transmembrane</keyword>
<gene>
    <name evidence="2" type="ORF">LEP1GSC202_4004</name>
</gene>
<sequence>MKPNFLFYLIYVFLVANVLSLDFIFFQRLKTEHCSTQ</sequence>
<keyword evidence="1" id="KW-0472">Membrane</keyword>
<protein>
    <submittedName>
        <fullName evidence="2">Uncharacterized protein</fullName>
    </submittedName>
</protein>
<dbReference type="EMBL" id="AOGX02000008">
    <property type="protein sequence ID" value="EOQ90398.1"/>
    <property type="molecule type" value="Genomic_DNA"/>
</dbReference>
<evidence type="ECO:0000313" key="3">
    <source>
        <dbReference type="Proteomes" id="UP000013996"/>
    </source>
</evidence>
<dbReference type="STRING" id="1249483.LEP1GSC202_4004"/>
<dbReference type="AlphaFoldDB" id="A0A5E8HIE6"/>
<name>A0A5E8HIE6_9LEPT</name>
<reference evidence="2 3" key="1">
    <citation type="submission" date="2013-04" db="EMBL/GenBank/DDBJ databases">
        <authorList>
            <person name="Harkins D.M."/>
            <person name="Durkin A.S."/>
            <person name="Brinkac L.M."/>
            <person name="Haft D.H."/>
            <person name="Selengut J.D."/>
            <person name="Sanka R."/>
            <person name="DePew J."/>
            <person name="Purushe J."/>
            <person name="Hartskeerl R.A."/>
            <person name="Ahmed A."/>
            <person name="van der Linden H."/>
            <person name="Goris M.G.A."/>
            <person name="Vinetz J.M."/>
            <person name="Sutton G.G."/>
            <person name="Nierman W.C."/>
            <person name="Fouts D.E."/>
        </authorList>
    </citation>
    <scope>NUCLEOTIDE SEQUENCE [LARGE SCALE GENOMIC DNA]</scope>
    <source>
        <strain evidence="2 3">Sao Paulo</strain>
    </source>
</reference>
<proteinExistence type="predicted"/>